<keyword evidence="3" id="KW-1185">Reference proteome</keyword>
<organism evidence="2 3">
    <name type="scientific">Sphingobacterium daejeonense</name>
    <dbReference type="NCBI Taxonomy" id="371142"/>
    <lineage>
        <taxon>Bacteria</taxon>
        <taxon>Pseudomonadati</taxon>
        <taxon>Bacteroidota</taxon>
        <taxon>Sphingobacteriia</taxon>
        <taxon>Sphingobacteriales</taxon>
        <taxon>Sphingobacteriaceae</taxon>
        <taxon>Sphingobacterium</taxon>
    </lineage>
</organism>
<dbReference type="SUPFAM" id="SSF54427">
    <property type="entry name" value="NTF2-like"/>
    <property type="match status" value="1"/>
</dbReference>
<evidence type="ECO:0000313" key="3">
    <source>
        <dbReference type="Proteomes" id="UP001597205"/>
    </source>
</evidence>
<dbReference type="Pfam" id="PF12680">
    <property type="entry name" value="SnoaL_2"/>
    <property type="match status" value="1"/>
</dbReference>
<evidence type="ECO:0000259" key="1">
    <source>
        <dbReference type="Pfam" id="PF12680"/>
    </source>
</evidence>
<dbReference type="Proteomes" id="UP001597205">
    <property type="component" value="Unassembled WGS sequence"/>
</dbReference>
<dbReference type="EMBL" id="JBHTKY010000021">
    <property type="protein sequence ID" value="MFD1166601.1"/>
    <property type="molecule type" value="Genomic_DNA"/>
</dbReference>
<evidence type="ECO:0000313" key="2">
    <source>
        <dbReference type="EMBL" id="MFD1166601.1"/>
    </source>
</evidence>
<dbReference type="InterPro" id="IPR032710">
    <property type="entry name" value="NTF2-like_dom_sf"/>
</dbReference>
<comment type="caution">
    <text evidence="2">The sequence shown here is derived from an EMBL/GenBank/DDBJ whole genome shotgun (WGS) entry which is preliminary data.</text>
</comment>
<dbReference type="InterPro" id="IPR037401">
    <property type="entry name" value="SnoaL-like"/>
</dbReference>
<accession>A0ABW3RN63</accession>
<dbReference type="RefSeq" id="WP_380897396.1">
    <property type="nucleotide sequence ID" value="NZ_JBHTKY010000021.1"/>
</dbReference>
<dbReference type="Gene3D" id="3.10.450.50">
    <property type="match status" value="1"/>
</dbReference>
<reference evidence="3" key="1">
    <citation type="journal article" date="2019" name="Int. J. Syst. Evol. Microbiol.">
        <title>The Global Catalogue of Microorganisms (GCM) 10K type strain sequencing project: providing services to taxonomists for standard genome sequencing and annotation.</title>
        <authorList>
            <consortium name="The Broad Institute Genomics Platform"/>
            <consortium name="The Broad Institute Genome Sequencing Center for Infectious Disease"/>
            <person name="Wu L."/>
            <person name="Ma J."/>
        </authorList>
    </citation>
    <scope>NUCLEOTIDE SEQUENCE [LARGE SCALE GENOMIC DNA]</scope>
    <source>
        <strain evidence="3">CCUG 52468</strain>
    </source>
</reference>
<feature type="domain" description="SnoaL-like" evidence="1">
    <location>
        <begin position="22"/>
        <end position="106"/>
    </location>
</feature>
<sequence length="124" mass="13860">MKLITPKDCDNAPKRRIIRDLNIAFAKADVQSLKEFFHPEIEWDMIGDKTISGFDGVIKFLENIKDSKATALEIKQTITHGKHAAASGILSFKTENIAFHDFYEFASAGSDKIKKISSMAISLK</sequence>
<name>A0ABW3RN63_9SPHI</name>
<proteinExistence type="predicted"/>
<protein>
    <submittedName>
        <fullName evidence="2">Nuclear transport factor 2 family protein</fullName>
    </submittedName>
</protein>
<gene>
    <name evidence="2" type="ORF">ACFQ2C_13385</name>
</gene>